<dbReference type="InterPro" id="IPR019451">
    <property type="entry name" value="Rtp1_C1"/>
</dbReference>
<dbReference type="EMBL" id="ML977313">
    <property type="protein sequence ID" value="KAF2120500.1"/>
    <property type="molecule type" value="Genomic_DNA"/>
</dbReference>
<sequence length="1076" mass="118410">MGAAEEAVDAAAEFIGPYLDRKAKQDADIDIPDTPKEVESDQLVESSLFHLQIINSAEQEKGPDASYDGSLVGIVYGLLDLITSLGILPFLSPGVALSQRPQSVLLPLSIPSSSENPIIFDVVDALVPILAQHGTGIQPLLSQRALPDLLSALAELALSPHAGKENNAKYRPHFEDLLKQTATSRLLPILTTFLQQDLPLWLRPKLAKDLAMIPLRRHGVRHTIEFLSLSYWSKHSQAPQEQAGSSSQIPIPIEAVTQAAKLLASPPSGMTPDEWLRKLAPQIWQLLDAQEGKELSRAAGHIIAGMLSRKATGAPGAIGWELFARPLLRAISPDETVIPTQRQSTLDQVLVKEDELRLALKRISVIIFSHTHPGLIKRLIHPIFLPLWGLLSYSTSKPSINAEWTELPRSILIGYMTVALDARQIDRLATNMFSDGTQTWTFGPGSAGGVELRARKQSGTRGADVTGLFSRIAAMDDQVQLLLGLLIDANIDDEAAATIFSTVAKRWLSTSGNVNPSKPSLTHDADIDPLDVLVDAKLSEALARRFQDKFARSPRHVIALMTELLGDYVAQHKSSVAKTQDASRPSRATLSNLASPQPGGQHSTLDQSDDLASFALSILSTLFTAPDFKAQQHMENTLQSLTASLQYLSMPPQQLPIAPLVSNAASNLLSSLQQDTIDTTAADLQTQNRATLKTTLTELTSQDPPNRTWALSTLRKLIQDPTAFTLVDVPSTTHLLLNVSIADPESYVHLAAIPVLVDLATRAPNPTLRILVDAFVDIEEMSLRSKKEVDIVQALDFRLRVGEVLNNLVLEDAFWEEQKNVEKRHASMKMLVEATLSLASRRGQRHKTLSKRNDLLEMEKKFQEEGERAWNGPIPNLFDPEDRSSNPSDEREREALLKIVQGWQDTGVEEDVRIRASALSILGSFIEKRLELLSQVTVDAALQMVIMILTMETGTDRAILRRAAVLIIMGLLRALDALLEEGKDSAAGLGLRQSEEIEKTVKRVKDEDSDELVRSHAENVVEGLNTLKMKKLYKLRDENIRLGTNMNLEGNLRGLDINLQGRQANRKKGPIVEEIE</sequence>
<feature type="region of interest" description="Disordered" evidence="2">
    <location>
        <begin position="576"/>
        <end position="606"/>
    </location>
</feature>
<dbReference type="InterPro" id="IPR039600">
    <property type="entry name" value="TANGO6/Rtp1"/>
</dbReference>
<organism evidence="6 7">
    <name type="scientific">Lophiotrema nucula</name>
    <dbReference type="NCBI Taxonomy" id="690887"/>
    <lineage>
        <taxon>Eukaryota</taxon>
        <taxon>Fungi</taxon>
        <taxon>Dikarya</taxon>
        <taxon>Ascomycota</taxon>
        <taxon>Pezizomycotina</taxon>
        <taxon>Dothideomycetes</taxon>
        <taxon>Pleosporomycetidae</taxon>
        <taxon>Pleosporales</taxon>
        <taxon>Lophiotremataceae</taxon>
        <taxon>Lophiotrema</taxon>
    </lineage>
</organism>
<dbReference type="Pfam" id="PF23565">
    <property type="entry name" value="ARM_TANGO6"/>
    <property type="match status" value="1"/>
</dbReference>
<dbReference type="Pfam" id="PF10363">
    <property type="entry name" value="RTP1_C1"/>
    <property type="match status" value="1"/>
</dbReference>
<dbReference type="Pfam" id="PF10304">
    <property type="entry name" value="RTP1_C2"/>
    <property type="match status" value="1"/>
</dbReference>
<dbReference type="GO" id="GO:0009306">
    <property type="term" value="P:protein secretion"/>
    <property type="evidence" value="ECO:0007669"/>
    <property type="project" value="TreeGrafter"/>
</dbReference>
<dbReference type="AlphaFoldDB" id="A0A6A5ZLI0"/>
<evidence type="ECO:0000256" key="2">
    <source>
        <dbReference type="SAM" id="MobiDB-lite"/>
    </source>
</evidence>
<dbReference type="PANTHER" id="PTHR20959:SF1">
    <property type="entry name" value="TRANSPORT AND GOLGI ORGANIZATION PROTEIN 6 HOMOLOG"/>
    <property type="match status" value="1"/>
</dbReference>
<dbReference type="InterPro" id="IPR016024">
    <property type="entry name" value="ARM-type_fold"/>
</dbReference>
<feature type="region of interest" description="Disordered" evidence="2">
    <location>
        <begin position="870"/>
        <end position="891"/>
    </location>
</feature>
<dbReference type="Proteomes" id="UP000799770">
    <property type="component" value="Unassembled WGS sequence"/>
</dbReference>
<evidence type="ECO:0000313" key="7">
    <source>
        <dbReference type="Proteomes" id="UP000799770"/>
    </source>
</evidence>
<name>A0A6A5ZLI0_9PLEO</name>
<comment type="similarity">
    <text evidence="1">Belongs to the Tango6 family.</text>
</comment>
<reference evidence="6" key="1">
    <citation type="journal article" date="2020" name="Stud. Mycol.">
        <title>101 Dothideomycetes genomes: a test case for predicting lifestyles and emergence of pathogens.</title>
        <authorList>
            <person name="Haridas S."/>
            <person name="Albert R."/>
            <person name="Binder M."/>
            <person name="Bloem J."/>
            <person name="Labutti K."/>
            <person name="Salamov A."/>
            <person name="Andreopoulos B."/>
            <person name="Baker S."/>
            <person name="Barry K."/>
            <person name="Bills G."/>
            <person name="Bluhm B."/>
            <person name="Cannon C."/>
            <person name="Castanera R."/>
            <person name="Culley D."/>
            <person name="Daum C."/>
            <person name="Ezra D."/>
            <person name="Gonzalez J."/>
            <person name="Henrissat B."/>
            <person name="Kuo A."/>
            <person name="Liang C."/>
            <person name="Lipzen A."/>
            <person name="Lutzoni F."/>
            <person name="Magnuson J."/>
            <person name="Mondo S."/>
            <person name="Nolan M."/>
            <person name="Ohm R."/>
            <person name="Pangilinan J."/>
            <person name="Park H.-J."/>
            <person name="Ramirez L."/>
            <person name="Alfaro M."/>
            <person name="Sun H."/>
            <person name="Tritt A."/>
            <person name="Yoshinaga Y."/>
            <person name="Zwiers L.-H."/>
            <person name="Turgeon B."/>
            <person name="Goodwin S."/>
            <person name="Spatafora J."/>
            <person name="Crous P."/>
            <person name="Grigoriev I."/>
        </authorList>
    </citation>
    <scope>NUCLEOTIDE SEQUENCE</scope>
    <source>
        <strain evidence="6">CBS 627.86</strain>
    </source>
</reference>
<evidence type="ECO:0000259" key="5">
    <source>
        <dbReference type="Pfam" id="PF23565"/>
    </source>
</evidence>
<feature type="domain" description="RNA polymerase II assembly factor Rtp1 C-terminal" evidence="4">
    <location>
        <begin position="693"/>
        <end position="809"/>
    </location>
</feature>
<evidence type="ECO:0008006" key="8">
    <source>
        <dbReference type="Google" id="ProtNLM"/>
    </source>
</evidence>
<keyword evidence="7" id="KW-1185">Reference proteome</keyword>
<protein>
    <recommendedName>
        <fullName evidence="8">RNA polymerase II assembly factor Rtp1 C-terminal domain-containing protein</fullName>
    </recommendedName>
</protein>
<feature type="domain" description="TANGO6 HEAT repeat" evidence="5">
    <location>
        <begin position="256"/>
        <end position="486"/>
    </location>
</feature>
<evidence type="ECO:0000259" key="3">
    <source>
        <dbReference type="Pfam" id="PF10304"/>
    </source>
</evidence>
<evidence type="ECO:0000259" key="4">
    <source>
        <dbReference type="Pfam" id="PF10363"/>
    </source>
</evidence>
<gene>
    <name evidence="6" type="ORF">BDV96DRAFT_485336</name>
</gene>
<dbReference type="InterPro" id="IPR019414">
    <property type="entry name" value="Rtp1_C2"/>
</dbReference>
<proteinExistence type="inferred from homology"/>
<dbReference type="PANTHER" id="PTHR20959">
    <property type="entry name" value="TRANSPORT AND GOLGI ORGANIZATION PROTEIN 6 FAMILY MEMBER"/>
    <property type="match status" value="1"/>
</dbReference>
<feature type="domain" description="RNA polymerase II assembly factor Rtp1 C-terminal" evidence="3">
    <location>
        <begin position="995"/>
        <end position="1026"/>
    </location>
</feature>
<evidence type="ECO:0000256" key="1">
    <source>
        <dbReference type="ARBA" id="ARBA00005724"/>
    </source>
</evidence>
<feature type="compositionally biased region" description="Basic and acidic residues" evidence="2">
    <location>
        <begin position="880"/>
        <end position="891"/>
    </location>
</feature>
<dbReference type="OrthoDB" id="39591at2759"/>
<accession>A0A6A5ZLI0</accession>
<evidence type="ECO:0000313" key="6">
    <source>
        <dbReference type="EMBL" id="KAF2120500.1"/>
    </source>
</evidence>
<dbReference type="SUPFAM" id="SSF48371">
    <property type="entry name" value="ARM repeat"/>
    <property type="match status" value="1"/>
</dbReference>
<dbReference type="InterPro" id="IPR057407">
    <property type="entry name" value="HEAT_TANGO6"/>
</dbReference>